<dbReference type="Pfam" id="PF01895">
    <property type="entry name" value="PhoU"/>
    <property type="match status" value="2"/>
</dbReference>
<evidence type="ECO:0000256" key="5">
    <source>
        <dbReference type="ARBA" id="ARBA00022490"/>
    </source>
</evidence>
<evidence type="ECO:0000313" key="11">
    <source>
        <dbReference type="Proteomes" id="UP000037269"/>
    </source>
</evidence>
<dbReference type="FunFam" id="1.20.58.220:FF:000004">
    <property type="entry name" value="Phosphate-specific transport system accessory protein PhoU"/>
    <property type="match status" value="1"/>
</dbReference>
<name>A0A0D1XYC0_ANEMI</name>
<evidence type="ECO:0000256" key="1">
    <source>
        <dbReference type="ARBA" id="ARBA00004496"/>
    </source>
</evidence>
<dbReference type="Gene3D" id="1.20.58.220">
    <property type="entry name" value="Phosphate transport system protein phou homolog 2, domain 2"/>
    <property type="match status" value="1"/>
</dbReference>
<dbReference type="GO" id="GO:0045936">
    <property type="term" value="P:negative regulation of phosphate metabolic process"/>
    <property type="evidence" value="ECO:0007669"/>
    <property type="project" value="InterPro"/>
</dbReference>
<dbReference type="EMBL" id="FNED01000044">
    <property type="protein sequence ID" value="SDK22000.1"/>
    <property type="molecule type" value="Genomic_DNA"/>
</dbReference>
<comment type="subcellular location">
    <subcellularLocation>
        <location evidence="1 7">Cytoplasm</location>
    </subcellularLocation>
</comment>
<accession>A0A0D1XYC0</accession>
<gene>
    <name evidence="9" type="ORF">AF333_26825</name>
    <name evidence="10" type="ORF">SAMN04487909_1445</name>
</gene>
<evidence type="ECO:0000313" key="12">
    <source>
        <dbReference type="Proteomes" id="UP000182836"/>
    </source>
</evidence>
<keyword evidence="5 7" id="KW-0963">Cytoplasm</keyword>
<dbReference type="AlphaFoldDB" id="A0A0D1XYC0"/>
<dbReference type="SUPFAM" id="SSF109755">
    <property type="entry name" value="PhoU-like"/>
    <property type="match status" value="1"/>
</dbReference>
<keyword evidence="4 7" id="KW-0813">Transport</keyword>
<evidence type="ECO:0000256" key="4">
    <source>
        <dbReference type="ARBA" id="ARBA00022448"/>
    </source>
</evidence>
<evidence type="ECO:0000256" key="6">
    <source>
        <dbReference type="ARBA" id="ARBA00022592"/>
    </source>
</evidence>
<dbReference type="InterPro" id="IPR038078">
    <property type="entry name" value="PhoU-like_sf"/>
</dbReference>
<dbReference type="EMBL" id="LGUG01000008">
    <property type="protein sequence ID" value="KON92742.1"/>
    <property type="molecule type" value="Genomic_DNA"/>
</dbReference>
<dbReference type="PIRSF" id="PIRSF003107">
    <property type="entry name" value="PhoU"/>
    <property type="match status" value="1"/>
</dbReference>
<dbReference type="Proteomes" id="UP000037269">
    <property type="component" value="Unassembled WGS sequence"/>
</dbReference>
<dbReference type="STRING" id="47500.AF333_26825"/>
<dbReference type="NCBIfam" id="TIGR02135">
    <property type="entry name" value="phoU_full"/>
    <property type="match status" value="1"/>
</dbReference>
<comment type="function">
    <text evidence="7">Plays a role in the regulation of phosphate uptake.</text>
</comment>
<keyword evidence="11" id="KW-1185">Reference proteome</keyword>
<keyword evidence="6 7" id="KW-0592">Phosphate transport</keyword>
<dbReference type="RefSeq" id="WP_043063752.1">
    <property type="nucleotide sequence ID" value="NZ_BJOA01000146.1"/>
</dbReference>
<proteinExistence type="inferred from homology"/>
<comment type="similarity">
    <text evidence="2 7">Belongs to the PhoU family.</text>
</comment>
<reference evidence="9 11" key="1">
    <citation type="submission" date="2015-07" db="EMBL/GenBank/DDBJ databases">
        <title>Fjat-14205 dsm 2895.</title>
        <authorList>
            <person name="Liu B."/>
            <person name="Wang J."/>
            <person name="Zhu Y."/>
            <person name="Liu G."/>
            <person name="Chen Q."/>
            <person name="Chen Z."/>
            <person name="Lan J."/>
            <person name="Che J."/>
            <person name="Ge C."/>
            <person name="Shi H."/>
            <person name="Pan Z."/>
            <person name="Liu X."/>
        </authorList>
    </citation>
    <scope>NUCLEOTIDE SEQUENCE [LARGE SCALE GENOMIC DNA]</scope>
    <source>
        <strain evidence="9 11">DSM 2895</strain>
    </source>
</reference>
<dbReference type="PANTHER" id="PTHR42930">
    <property type="entry name" value="PHOSPHATE-SPECIFIC TRANSPORT SYSTEM ACCESSORY PROTEIN PHOU"/>
    <property type="match status" value="1"/>
</dbReference>
<dbReference type="OrthoDB" id="9814256at2"/>
<feature type="domain" description="PhoU" evidence="8">
    <location>
        <begin position="118"/>
        <end position="200"/>
    </location>
</feature>
<comment type="subunit">
    <text evidence="3 7">Homodimer.</text>
</comment>
<sequence>MQEKQLNQLTNEVAEMATIAQAGFLQAWRAFLEADVDLAREVIVRDEKLNVLAEKIFKMSLRLIALQAPVAADLRAIGSYLKIVTDLERIGDLAVAIAKVVVRLEGKTYQLSLFEMPTMAEKVKEMLSVCVQAIESGDFRRLRLLDEMDDVIDGYYSKCFEYVEWSMEKQPELIKEGVQLIKVLQSLERIGDHATNIGEWSLYMSTGNIADLNT</sequence>
<feature type="domain" description="PhoU" evidence="8">
    <location>
        <begin position="14"/>
        <end position="101"/>
    </location>
</feature>
<dbReference type="PANTHER" id="PTHR42930:SF3">
    <property type="entry name" value="PHOSPHATE-SPECIFIC TRANSPORT SYSTEM ACCESSORY PROTEIN PHOU"/>
    <property type="match status" value="1"/>
</dbReference>
<dbReference type="GO" id="GO:0006817">
    <property type="term" value="P:phosphate ion transport"/>
    <property type="evidence" value="ECO:0007669"/>
    <property type="project" value="UniProtKB-KW"/>
</dbReference>
<dbReference type="GO" id="GO:0030643">
    <property type="term" value="P:intracellular phosphate ion homeostasis"/>
    <property type="evidence" value="ECO:0007669"/>
    <property type="project" value="InterPro"/>
</dbReference>
<evidence type="ECO:0000256" key="2">
    <source>
        <dbReference type="ARBA" id="ARBA00008107"/>
    </source>
</evidence>
<organism evidence="9 11">
    <name type="scientific">Aneurinibacillus migulanus</name>
    <name type="common">Bacillus migulanus</name>
    <dbReference type="NCBI Taxonomy" id="47500"/>
    <lineage>
        <taxon>Bacteria</taxon>
        <taxon>Bacillati</taxon>
        <taxon>Bacillota</taxon>
        <taxon>Bacilli</taxon>
        <taxon>Bacillales</taxon>
        <taxon>Paenibacillaceae</taxon>
        <taxon>Aneurinibacillus group</taxon>
        <taxon>Aneurinibacillus</taxon>
    </lineage>
</organism>
<evidence type="ECO:0000259" key="8">
    <source>
        <dbReference type="Pfam" id="PF01895"/>
    </source>
</evidence>
<dbReference type="Proteomes" id="UP000182836">
    <property type="component" value="Unassembled WGS sequence"/>
</dbReference>
<reference evidence="10 12" key="2">
    <citation type="submission" date="2016-10" db="EMBL/GenBank/DDBJ databases">
        <authorList>
            <person name="de Groot N.N."/>
        </authorList>
    </citation>
    <scope>NUCLEOTIDE SEQUENCE [LARGE SCALE GENOMIC DNA]</scope>
    <source>
        <strain evidence="10 12">DSM 2895</strain>
    </source>
</reference>
<dbReference type="PATRIC" id="fig|47500.12.peg.6260"/>
<dbReference type="InterPro" id="IPR026022">
    <property type="entry name" value="PhoU_dom"/>
</dbReference>
<dbReference type="InterPro" id="IPR028366">
    <property type="entry name" value="PhoU"/>
</dbReference>
<dbReference type="GO" id="GO:0005737">
    <property type="term" value="C:cytoplasm"/>
    <property type="evidence" value="ECO:0007669"/>
    <property type="project" value="UniProtKB-SubCell"/>
</dbReference>
<dbReference type="GeneID" id="42308743"/>
<protein>
    <recommendedName>
        <fullName evidence="7">Phosphate-specific transport system accessory protein PhoU</fullName>
    </recommendedName>
</protein>
<evidence type="ECO:0000313" key="10">
    <source>
        <dbReference type="EMBL" id="SDK22000.1"/>
    </source>
</evidence>
<evidence type="ECO:0000313" key="9">
    <source>
        <dbReference type="EMBL" id="KON92742.1"/>
    </source>
</evidence>
<evidence type="ECO:0000256" key="7">
    <source>
        <dbReference type="PIRNR" id="PIRNR003107"/>
    </source>
</evidence>
<evidence type="ECO:0000256" key="3">
    <source>
        <dbReference type="ARBA" id="ARBA00011738"/>
    </source>
</evidence>